<name>A0ABQ8TBT4_PERAM</name>
<organism evidence="1 2">
    <name type="scientific">Periplaneta americana</name>
    <name type="common">American cockroach</name>
    <name type="synonym">Blatta americana</name>
    <dbReference type="NCBI Taxonomy" id="6978"/>
    <lineage>
        <taxon>Eukaryota</taxon>
        <taxon>Metazoa</taxon>
        <taxon>Ecdysozoa</taxon>
        <taxon>Arthropoda</taxon>
        <taxon>Hexapoda</taxon>
        <taxon>Insecta</taxon>
        <taxon>Pterygota</taxon>
        <taxon>Neoptera</taxon>
        <taxon>Polyneoptera</taxon>
        <taxon>Dictyoptera</taxon>
        <taxon>Blattodea</taxon>
        <taxon>Blattoidea</taxon>
        <taxon>Blattidae</taxon>
        <taxon>Blattinae</taxon>
        <taxon>Periplaneta</taxon>
    </lineage>
</organism>
<reference evidence="1 2" key="1">
    <citation type="journal article" date="2022" name="Allergy">
        <title>Genome assembly and annotation of Periplaneta americana reveal a comprehensive cockroach allergen profile.</title>
        <authorList>
            <person name="Wang L."/>
            <person name="Xiong Q."/>
            <person name="Saelim N."/>
            <person name="Wang L."/>
            <person name="Nong W."/>
            <person name="Wan A.T."/>
            <person name="Shi M."/>
            <person name="Liu X."/>
            <person name="Cao Q."/>
            <person name="Hui J.H.L."/>
            <person name="Sookrung N."/>
            <person name="Leung T.F."/>
            <person name="Tungtrongchitr A."/>
            <person name="Tsui S.K.W."/>
        </authorList>
    </citation>
    <scope>NUCLEOTIDE SEQUENCE [LARGE SCALE GENOMIC DNA]</scope>
    <source>
        <strain evidence="1">PWHHKU_190912</strain>
    </source>
</reference>
<accession>A0ABQ8TBT4</accession>
<gene>
    <name evidence="1" type="ORF">ANN_05801</name>
</gene>
<proteinExistence type="predicted"/>
<evidence type="ECO:0000313" key="1">
    <source>
        <dbReference type="EMBL" id="KAJ4444012.1"/>
    </source>
</evidence>
<dbReference type="Proteomes" id="UP001148838">
    <property type="component" value="Unassembled WGS sequence"/>
</dbReference>
<sequence>MAGLCEGGNEPPGSLKAINRSLVHIDKFLQLHRGGRLYSTSRPGCAVGNRTKIKTSFRTCLRNRLTAAVNSVTQDILQRVWDEFSYRLDVVRAAGGNWNIFKLPSVRSVPAELSARHVAVNQAATRQKLLDTCWAFVGKESYCVTTGIIESVELSPVFFGTRVGKFMKRSTAFLKMTLTEERINSNKQATTKGYYHRSNYTHGERSKLSSSD</sequence>
<protein>
    <submittedName>
        <fullName evidence="1">Uncharacterized protein</fullName>
    </submittedName>
</protein>
<dbReference type="EMBL" id="JAJSOF020000011">
    <property type="protein sequence ID" value="KAJ4444012.1"/>
    <property type="molecule type" value="Genomic_DNA"/>
</dbReference>
<comment type="caution">
    <text evidence="1">The sequence shown here is derived from an EMBL/GenBank/DDBJ whole genome shotgun (WGS) entry which is preliminary data.</text>
</comment>
<evidence type="ECO:0000313" key="2">
    <source>
        <dbReference type="Proteomes" id="UP001148838"/>
    </source>
</evidence>
<keyword evidence="2" id="KW-1185">Reference proteome</keyword>